<dbReference type="SUPFAM" id="SSF52172">
    <property type="entry name" value="CheY-like"/>
    <property type="match status" value="1"/>
</dbReference>
<dbReference type="Proteomes" id="UP000325529">
    <property type="component" value="Chromosome"/>
</dbReference>
<dbReference type="Pfam" id="PF00196">
    <property type="entry name" value="GerE"/>
    <property type="match status" value="1"/>
</dbReference>
<protein>
    <submittedName>
        <fullName evidence="6">DNA-binding response regulator</fullName>
    </submittedName>
</protein>
<dbReference type="RefSeq" id="WP_055544272.1">
    <property type="nucleotide sequence ID" value="NZ_CP023699.1"/>
</dbReference>
<dbReference type="GO" id="GO:0000160">
    <property type="term" value="P:phosphorelay signal transduction system"/>
    <property type="evidence" value="ECO:0007669"/>
    <property type="project" value="InterPro"/>
</dbReference>
<accession>A0A5J6GA98</accession>
<name>A0A5J6GA98_STRKN</name>
<dbReference type="CDD" id="cd17535">
    <property type="entry name" value="REC_NarL-like"/>
    <property type="match status" value="1"/>
</dbReference>
<dbReference type="GO" id="GO:0003677">
    <property type="term" value="F:DNA binding"/>
    <property type="evidence" value="ECO:0007669"/>
    <property type="project" value="UniProtKB-KW"/>
</dbReference>
<feature type="modified residue" description="4-aspartylphosphate" evidence="3">
    <location>
        <position position="58"/>
    </location>
</feature>
<dbReference type="PROSITE" id="PS50110">
    <property type="entry name" value="RESPONSE_REGULATORY"/>
    <property type="match status" value="1"/>
</dbReference>
<evidence type="ECO:0000256" key="1">
    <source>
        <dbReference type="ARBA" id="ARBA00022553"/>
    </source>
</evidence>
<dbReference type="PRINTS" id="PR00038">
    <property type="entry name" value="HTHLUXR"/>
</dbReference>
<evidence type="ECO:0000313" key="7">
    <source>
        <dbReference type="Proteomes" id="UP000325529"/>
    </source>
</evidence>
<dbReference type="SUPFAM" id="SSF46894">
    <property type="entry name" value="C-terminal effector domain of the bipartite response regulators"/>
    <property type="match status" value="1"/>
</dbReference>
<dbReference type="InterPro" id="IPR001789">
    <property type="entry name" value="Sig_transdc_resp-reg_receiver"/>
</dbReference>
<dbReference type="EMBL" id="CP023699">
    <property type="protein sequence ID" value="QEU90751.1"/>
    <property type="molecule type" value="Genomic_DNA"/>
</dbReference>
<dbReference type="KEGG" id="ska:CP970_07310"/>
<proteinExistence type="predicted"/>
<dbReference type="Pfam" id="PF00072">
    <property type="entry name" value="Response_reg"/>
    <property type="match status" value="1"/>
</dbReference>
<feature type="domain" description="Response regulatory" evidence="5">
    <location>
        <begin position="7"/>
        <end position="123"/>
    </location>
</feature>
<keyword evidence="1 3" id="KW-0597">Phosphoprotein</keyword>
<dbReference type="SMART" id="SM00421">
    <property type="entry name" value="HTH_LUXR"/>
    <property type="match status" value="1"/>
</dbReference>
<evidence type="ECO:0000259" key="4">
    <source>
        <dbReference type="PROSITE" id="PS50043"/>
    </source>
</evidence>
<dbReference type="Gene3D" id="3.40.50.2300">
    <property type="match status" value="1"/>
</dbReference>
<dbReference type="InterPro" id="IPR039420">
    <property type="entry name" value="WalR-like"/>
</dbReference>
<dbReference type="AlphaFoldDB" id="A0A5J6GA98"/>
<dbReference type="InterPro" id="IPR000792">
    <property type="entry name" value="Tscrpt_reg_LuxR_C"/>
</dbReference>
<dbReference type="PANTHER" id="PTHR43214">
    <property type="entry name" value="TWO-COMPONENT RESPONSE REGULATOR"/>
    <property type="match status" value="1"/>
</dbReference>
<dbReference type="CDD" id="cd06170">
    <property type="entry name" value="LuxR_C_like"/>
    <property type="match status" value="1"/>
</dbReference>
<dbReference type="SMART" id="SM00448">
    <property type="entry name" value="REC"/>
    <property type="match status" value="1"/>
</dbReference>
<dbReference type="OrthoDB" id="9808843at2"/>
<gene>
    <name evidence="6" type="ORF">CP970_07310</name>
</gene>
<keyword evidence="7" id="KW-1185">Reference proteome</keyword>
<evidence type="ECO:0000259" key="5">
    <source>
        <dbReference type="PROSITE" id="PS50110"/>
    </source>
</evidence>
<organism evidence="6 7">
    <name type="scientific">Streptomyces kanamyceticus</name>
    <dbReference type="NCBI Taxonomy" id="1967"/>
    <lineage>
        <taxon>Bacteria</taxon>
        <taxon>Bacillati</taxon>
        <taxon>Actinomycetota</taxon>
        <taxon>Actinomycetes</taxon>
        <taxon>Kitasatosporales</taxon>
        <taxon>Streptomycetaceae</taxon>
        <taxon>Streptomyces</taxon>
    </lineage>
</organism>
<evidence type="ECO:0000313" key="6">
    <source>
        <dbReference type="EMBL" id="QEU90751.1"/>
    </source>
</evidence>
<sequence>MQTVVTRIVIVDDHTLVRDGLSEMLNAEPEFLVVGEAGDGARAVEVIAAKSPDVVLLDVGLPDRDAAGTLRRILDVVPAVRVIMVSVYDEPRIVQELLRGGARGYLLKTVSRQDLVAAVRAVVADDERVVLSVSRASMTQVHAPAPSEPGLLSAREREVMTLVAQGMTNGQTARQLAVAEGTVKHHLRNIFAKLGATSRIDAVNKAIAASLITGQGGDRG</sequence>
<dbReference type="InterPro" id="IPR011006">
    <property type="entry name" value="CheY-like_superfamily"/>
</dbReference>
<keyword evidence="2 6" id="KW-0238">DNA-binding</keyword>
<evidence type="ECO:0000256" key="2">
    <source>
        <dbReference type="ARBA" id="ARBA00023125"/>
    </source>
</evidence>
<dbReference type="InterPro" id="IPR058245">
    <property type="entry name" value="NreC/VraR/RcsB-like_REC"/>
</dbReference>
<feature type="domain" description="HTH luxR-type" evidence="4">
    <location>
        <begin position="145"/>
        <end position="210"/>
    </location>
</feature>
<dbReference type="InterPro" id="IPR016032">
    <property type="entry name" value="Sig_transdc_resp-reg_C-effctor"/>
</dbReference>
<reference evidence="6 7" key="1">
    <citation type="submission" date="2017-09" db="EMBL/GenBank/DDBJ databases">
        <authorList>
            <person name="Lee N."/>
            <person name="Cho B.-K."/>
        </authorList>
    </citation>
    <scope>NUCLEOTIDE SEQUENCE [LARGE SCALE GENOMIC DNA]</scope>
    <source>
        <strain evidence="6 7">ATCC 12853</strain>
    </source>
</reference>
<dbReference type="PROSITE" id="PS50043">
    <property type="entry name" value="HTH_LUXR_2"/>
    <property type="match status" value="1"/>
</dbReference>
<dbReference type="GO" id="GO:0006355">
    <property type="term" value="P:regulation of DNA-templated transcription"/>
    <property type="evidence" value="ECO:0007669"/>
    <property type="project" value="InterPro"/>
</dbReference>
<evidence type="ECO:0000256" key="3">
    <source>
        <dbReference type="PROSITE-ProRule" id="PRU00169"/>
    </source>
</evidence>